<feature type="domain" description="Glycosyltransferase 2-like" evidence="2">
    <location>
        <begin position="225"/>
        <end position="346"/>
    </location>
</feature>
<keyword evidence="4" id="KW-1185">Reference proteome</keyword>
<gene>
    <name evidence="3" type="ORF">VCB98_11805</name>
</gene>
<dbReference type="Pfam" id="PF00535">
    <property type="entry name" value="Glycos_transf_2"/>
    <property type="match status" value="1"/>
</dbReference>
<dbReference type="EC" id="2.4.-.-" evidence="3"/>
<protein>
    <submittedName>
        <fullName evidence="3">Glycosyltransferase</fullName>
        <ecNumber evidence="3">2.4.-.-</ecNumber>
    </submittedName>
</protein>
<dbReference type="AlphaFoldDB" id="A0AAP6MMU0"/>
<dbReference type="Gene3D" id="3.90.550.10">
    <property type="entry name" value="Spore Coat Polysaccharide Biosynthesis Protein SpsA, Chain A"/>
    <property type="match status" value="1"/>
</dbReference>
<evidence type="ECO:0000259" key="2">
    <source>
        <dbReference type="Pfam" id="PF00535"/>
    </source>
</evidence>
<evidence type="ECO:0000256" key="1">
    <source>
        <dbReference type="SAM" id="MobiDB-lite"/>
    </source>
</evidence>
<name>A0AAP6MMU0_9GAMM</name>
<feature type="region of interest" description="Disordered" evidence="1">
    <location>
        <begin position="659"/>
        <end position="680"/>
    </location>
</feature>
<dbReference type="InterPro" id="IPR029044">
    <property type="entry name" value="Nucleotide-diphossugar_trans"/>
</dbReference>
<dbReference type="InterPro" id="IPR001173">
    <property type="entry name" value="Glyco_trans_2-like"/>
</dbReference>
<proteinExistence type="predicted"/>
<dbReference type="SUPFAM" id="SSF53448">
    <property type="entry name" value="Nucleotide-diphospho-sugar transferases"/>
    <property type="match status" value="1"/>
</dbReference>
<keyword evidence="3" id="KW-0808">Transferase</keyword>
<dbReference type="Gene3D" id="1.25.40.10">
    <property type="entry name" value="Tetratricopeptide repeat domain"/>
    <property type="match status" value="1"/>
</dbReference>
<dbReference type="RefSeq" id="WP_346052778.1">
    <property type="nucleotide sequence ID" value="NZ_JAYGII010000036.1"/>
</dbReference>
<reference evidence="3 4" key="1">
    <citation type="submission" date="2023-12" db="EMBL/GenBank/DDBJ databases">
        <title>Whole-genome sequencing of halo(alkali)philic microorganisms from hypersaline lakes.</title>
        <authorList>
            <person name="Sorokin D.Y."/>
            <person name="Merkel A.Y."/>
            <person name="Messina E."/>
            <person name="Yakimov M."/>
        </authorList>
    </citation>
    <scope>NUCLEOTIDE SEQUENCE [LARGE SCALE GENOMIC DNA]</scope>
    <source>
        <strain evidence="3 4">AB-CW1</strain>
    </source>
</reference>
<evidence type="ECO:0000313" key="4">
    <source>
        <dbReference type="Proteomes" id="UP001302316"/>
    </source>
</evidence>
<dbReference type="PANTHER" id="PTHR22916:SF3">
    <property type="entry name" value="UDP-GLCNAC:BETAGAL BETA-1,3-N-ACETYLGLUCOSAMINYLTRANSFERASE-LIKE PROTEIN 1"/>
    <property type="match status" value="1"/>
</dbReference>
<dbReference type="PANTHER" id="PTHR22916">
    <property type="entry name" value="GLYCOSYLTRANSFERASE"/>
    <property type="match status" value="1"/>
</dbReference>
<dbReference type="GO" id="GO:0016758">
    <property type="term" value="F:hexosyltransferase activity"/>
    <property type="evidence" value="ECO:0007669"/>
    <property type="project" value="UniProtKB-ARBA"/>
</dbReference>
<sequence length="849" mass="95796">MRRLLPSSLEGLLNRLLYYRKRKHKRKKSAPAIHDPGTQRALRADRLESKLWGGYASYAVEDLERLRKSTDATPAEAVQAARALARYYAAKEDHETAVERLSLVRTASPKLASNRGIRTLEVHCLIELGQFEQAHFLLDKSARFGNPNDPDVCAGMAGLCRAMGQAGVMAPAEANQQWLEWMNRPFRATGFLPLAFREPDRGPVLDNLTTESKPATPASMPEKVSVLMAAFEAEDYIETAIRSILEQSWQNLEVVVVEDCGSDGTWKRIKALAKQDGRIVPIRHEENQGAYAARNTALQAATGDLVVVNDSDDWAHPQKIEAQVTALRESRDYLANLSFRVRVYPDLRPQPRLDSPHVPVVHNDYSALMLPREQVLEMGGWDPVRFSADAEFVERLRANHGAQAIQKIHKQVPLSVSLYDGKNLTASSATSIWTNRFGSRKEYMAVAQHWHREERPTIERSSLTEPFPVPPICYQPKGTRTAVDIVLASDFRLPGGTTHCNIEYIRAFRRMGLTVGLLSWPRYELHYEHDRNEKIAELVQSESVIPIVHGDEIDCELLLIHHPPVAMWQMDAYPDINARHVAVIANQSAQRVHGGANDMYEPKLVNKRLKKLFGRRPVWIPISPLIRRLLKEDPARVKLSEGDWLPMIDTSAWSATPTWRGEQRSQPVVGRHSRDQWTKWPGDAEDTRRAYCAGEAFPVRLLGGADTALQQLGERPDNWTVLPFDGVPATEFVRELDFFLHFIHEDSIEAFGRNIVEAMAAGVPVICSPSFRECFGDAAVYAEPAEVKQVIEALWNDKEKYLAQAYAGIEFAERECRPTAFPGRFRQFMTSLEGQSSSRPMAETLEDTE</sequence>
<dbReference type="Proteomes" id="UP001302316">
    <property type="component" value="Unassembled WGS sequence"/>
</dbReference>
<dbReference type="Gene3D" id="3.40.50.2000">
    <property type="entry name" value="Glycogen Phosphorylase B"/>
    <property type="match status" value="1"/>
</dbReference>
<evidence type="ECO:0000313" key="3">
    <source>
        <dbReference type="EMBL" id="MEA5446502.1"/>
    </source>
</evidence>
<comment type="caution">
    <text evidence="3">The sequence shown here is derived from an EMBL/GenBank/DDBJ whole genome shotgun (WGS) entry which is preliminary data.</text>
</comment>
<dbReference type="CDD" id="cd01635">
    <property type="entry name" value="Glycosyltransferase_GTB-type"/>
    <property type="match status" value="1"/>
</dbReference>
<accession>A0AAP6MMU0</accession>
<dbReference type="SUPFAM" id="SSF53756">
    <property type="entry name" value="UDP-Glycosyltransferase/glycogen phosphorylase"/>
    <property type="match status" value="1"/>
</dbReference>
<dbReference type="EMBL" id="JAYGII010000036">
    <property type="protein sequence ID" value="MEA5446502.1"/>
    <property type="molecule type" value="Genomic_DNA"/>
</dbReference>
<keyword evidence="3" id="KW-0328">Glycosyltransferase</keyword>
<dbReference type="CDD" id="cd00761">
    <property type="entry name" value="Glyco_tranf_GTA_type"/>
    <property type="match status" value="1"/>
</dbReference>
<organism evidence="3 4">
    <name type="scientific">Natronospira elongata</name>
    <dbReference type="NCBI Taxonomy" id="3110268"/>
    <lineage>
        <taxon>Bacteria</taxon>
        <taxon>Pseudomonadati</taxon>
        <taxon>Pseudomonadota</taxon>
        <taxon>Gammaproteobacteria</taxon>
        <taxon>Natronospirales</taxon>
        <taxon>Natronospiraceae</taxon>
        <taxon>Natronospira</taxon>
    </lineage>
</organism>
<dbReference type="InterPro" id="IPR011990">
    <property type="entry name" value="TPR-like_helical_dom_sf"/>
</dbReference>